<feature type="domain" description="Rhodopsin" evidence="6">
    <location>
        <begin position="50"/>
        <end position="296"/>
    </location>
</feature>
<comment type="similarity">
    <text evidence="1">Belongs to the short-chain dehydrogenases/reductases (SDR) family.</text>
</comment>
<dbReference type="PANTHER" id="PTHR43008:SF7">
    <property type="entry name" value="SHORT CHAIN DEHYDROGENASE_REDUCTASE (AFU_ORTHOLOGUE AFUA_2G00830)"/>
    <property type="match status" value="1"/>
</dbReference>
<feature type="transmembrane region" description="Helical" evidence="5">
    <location>
        <begin position="66"/>
        <end position="87"/>
    </location>
</feature>
<dbReference type="PANTHER" id="PTHR43008">
    <property type="entry name" value="BENZIL REDUCTASE"/>
    <property type="match status" value="1"/>
</dbReference>
<dbReference type="Proteomes" id="UP001280581">
    <property type="component" value="Unassembled WGS sequence"/>
</dbReference>
<dbReference type="AlphaFoldDB" id="A0AAN6M1F4"/>
<keyword evidence="5" id="KW-0812">Transmembrane</keyword>
<feature type="transmembrane region" description="Helical" evidence="5">
    <location>
        <begin position="107"/>
        <end position="125"/>
    </location>
</feature>
<name>A0AAN6M1F4_9PLEO</name>
<feature type="transmembrane region" description="Helical" evidence="5">
    <location>
        <begin position="275"/>
        <end position="296"/>
    </location>
</feature>
<keyword evidence="5" id="KW-1133">Transmembrane helix</keyword>
<dbReference type="GO" id="GO:0050664">
    <property type="term" value="F:oxidoreductase activity, acting on NAD(P)H, oxygen as acceptor"/>
    <property type="evidence" value="ECO:0007669"/>
    <property type="project" value="TreeGrafter"/>
</dbReference>
<feature type="transmembrane region" description="Helical" evidence="5">
    <location>
        <begin position="29"/>
        <end position="54"/>
    </location>
</feature>
<dbReference type="InterPro" id="IPR036291">
    <property type="entry name" value="NAD(P)-bd_dom_sf"/>
</dbReference>
<dbReference type="GO" id="GO:0016616">
    <property type="term" value="F:oxidoreductase activity, acting on the CH-OH group of donors, NAD or NADP as acceptor"/>
    <property type="evidence" value="ECO:0007669"/>
    <property type="project" value="UniProtKB-ARBA"/>
</dbReference>
<keyword evidence="2" id="KW-0521">NADP</keyword>
<dbReference type="Pfam" id="PF00106">
    <property type="entry name" value="adh_short"/>
    <property type="match status" value="1"/>
</dbReference>
<dbReference type="InterPro" id="IPR020904">
    <property type="entry name" value="Sc_DH/Rdtase_CS"/>
</dbReference>
<feature type="transmembrane region" description="Helical" evidence="5">
    <location>
        <begin position="234"/>
        <end position="255"/>
    </location>
</feature>
<dbReference type="Gene3D" id="3.40.50.720">
    <property type="entry name" value="NAD(P)-binding Rossmann-like Domain"/>
    <property type="match status" value="1"/>
</dbReference>
<feature type="transmembrane region" description="Helical" evidence="5">
    <location>
        <begin position="197"/>
        <end position="222"/>
    </location>
</feature>
<feature type="compositionally biased region" description="Polar residues" evidence="4">
    <location>
        <begin position="320"/>
        <end position="330"/>
    </location>
</feature>
<dbReference type="SUPFAM" id="SSF51735">
    <property type="entry name" value="NAD(P)-binding Rossmann-fold domains"/>
    <property type="match status" value="1"/>
</dbReference>
<dbReference type="InterPro" id="IPR002347">
    <property type="entry name" value="SDR_fam"/>
</dbReference>
<proteinExistence type="inferred from homology"/>
<dbReference type="CDD" id="cd05233">
    <property type="entry name" value="SDR_c"/>
    <property type="match status" value="1"/>
</dbReference>
<evidence type="ECO:0000256" key="5">
    <source>
        <dbReference type="SAM" id="Phobius"/>
    </source>
</evidence>
<protein>
    <recommendedName>
        <fullName evidence="6">Rhodopsin domain-containing protein</fullName>
    </recommendedName>
</protein>
<sequence length="822" mass="91317">MRSGDVFMASPLRPPPSGVASNFDDAGFLALPVVVIASVCLPLVFICAFARVYARVLAKKWTIQDYFFCFNLVVGVTFIVYLIPLTIAKPYGKHVWDIDSRGLTKSWLLRFLTLSVFTGPVLWLSKAMVIVHLSHVFKSVRWFKNSGYIFIPVTGLMYALYTCTVSIACAPKPDSDADSYINGFREKSCSASGGPNISVGIVMALVNALVDFYLLIATFVLSPSMNVTVKERRVIYLMHFIGIIASICSVIGLVYRIKTYVHNDLTGHQIPITTALVLEVSISLMIPCMSSFYAIYRHFTYVELNERVTIGASSTRYNSTLSHYKTPSKQPSRDNSHVSTPLPPEEPKKIWRKTHMSVEELPFRKASVDFYRKSPLAFRNSRDSRMKALPPTPLPLASRNNSVADGMPNVPKTPKSPKTPKTPKTPNSIRNPTQNIYYRAVTKMSVFRSGSKALITGGASGIGLAVAQSCLKHGMRVSIVDFNQETLDLARSSLEGEVECLQADVSQEKEWEGVKKKVGDVDFLMLNAGVMARGTWGDAEYFQKILSTNLFGVINGLNAYVPSFQARSGDSPAAIVITGSKQGITNPPGNAAYNASKSAVKTLAEHLSWDFRDNKSVSVHLLVPGWTFTGLSGNVPGTPKEKPAGAWSPEQVASYMEQKIADDKFYIICPDNDVSEETDKKRMLWTAGDIVNERPPLTRWRDEYKKEAEEWMAKQKVTLKPTHVAHEPQNIRIHLAEQLDAFHGIFEREILRCGHDDSTVKDKLLGDGQLHVAGARREVEHKDIEASPLDFVEELLQGFHHHETAPCYWGGLRDQIAHGHAL</sequence>
<feature type="region of interest" description="Disordered" evidence="4">
    <location>
        <begin position="320"/>
        <end position="349"/>
    </location>
</feature>
<gene>
    <name evidence="7" type="ORF">GRF29_19g710260</name>
</gene>
<accession>A0AAN6M1F4</accession>
<dbReference type="InterPro" id="IPR049326">
    <property type="entry name" value="Rhodopsin_dom_fungi"/>
</dbReference>
<dbReference type="Pfam" id="PF20684">
    <property type="entry name" value="Fung_rhodopsin"/>
    <property type="match status" value="1"/>
</dbReference>
<evidence type="ECO:0000313" key="7">
    <source>
        <dbReference type="EMBL" id="KAK3214600.1"/>
    </source>
</evidence>
<feature type="transmembrane region" description="Helical" evidence="5">
    <location>
        <begin position="146"/>
        <end position="168"/>
    </location>
</feature>
<evidence type="ECO:0000256" key="1">
    <source>
        <dbReference type="ARBA" id="ARBA00006484"/>
    </source>
</evidence>
<dbReference type="PRINTS" id="PR00081">
    <property type="entry name" value="GDHRDH"/>
</dbReference>
<evidence type="ECO:0000256" key="2">
    <source>
        <dbReference type="ARBA" id="ARBA00022857"/>
    </source>
</evidence>
<keyword evidence="8" id="KW-1185">Reference proteome</keyword>
<evidence type="ECO:0000313" key="8">
    <source>
        <dbReference type="Proteomes" id="UP001280581"/>
    </source>
</evidence>
<comment type="caution">
    <text evidence="7">The sequence shown here is derived from an EMBL/GenBank/DDBJ whole genome shotgun (WGS) entry which is preliminary data.</text>
</comment>
<organism evidence="7 8">
    <name type="scientific">Pseudopithomyces chartarum</name>
    <dbReference type="NCBI Taxonomy" id="1892770"/>
    <lineage>
        <taxon>Eukaryota</taxon>
        <taxon>Fungi</taxon>
        <taxon>Dikarya</taxon>
        <taxon>Ascomycota</taxon>
        <taxon>Pezizomycotina</taxon>
        <taxon>Dothideomycetes</taxon>
        <taxon>Pleosporomycetidae</taxon>
        <taxon>Pleosporales</taxon>
        <taxon>Massarineae</taxon>
        <taxon>Didymosphaeriaceae</taxon>
        <taxon>Pseudopithomyces</taxon>
    </lineage>
</organism>
<keyword evidence="5" id="KW-0472">Membrane</keyword>
<feature type="region of interest" description="Disordered" evidence="4">
    <location>
        <begin position="382"/>
        <end position="431"/>
    </location>
</feature>
<dbReference type="PROSITE" id="PS00061">
    <property type="entry name" value="ADH_SHORT"/>
    <property type="match status" value="1"/>
</dbReference>
<keyword evidence="3" id="KW-0560">Oxidoreductase</keyword>
<reference evidence="7 8" key="1">
    <citation type="submission" date="2021-02" db="EMBL/GenBank/DDBJ databases">
        <title>Genome assembly of Pseudopithomyces chartarum.</title>
        <authorList>
            <person name="Jauregui R."/>
            <person name="Singh J."/>
            <person name="Voisey C."/>
        </authorList>
    </citation>
    <scope>NUCLEOTIDE SEQUENCE [LARGE SCALE GENOMIC DNA]</scope>
    <source>
        <strain evidence="7 8">AGR01</strain>
    </source>
</reference>
<evidence type="ECO:0000259" key="6">
    <source>
        <dbReference type="Pfam" id="PF20684"/>
    </source>
</evidence>
<dbReference type="EMBL" id="WVTA01000003">
    <property type="protein sequence ID" value="KAK3214600.1"/>
    <property type="molecule type" value="Genomic_DNA"/>
</dbReference>
<evidence type="ECO:0000256" key="4">
    <source>
        <dbReference type="SAM" id="MobiDB-lite"/>
    </source>
</evidence>
<evidence type="ECO:0000256" key="3">
    <source>
        <dbReference type="ARBA" id="ARBA00023002"/>
    </source>
</evidence>